<dbReference type="AlphaFoldDB" id="A0A1I6JNE4"/>
<keyword evidence="1" id="KW-1133">Transmembrane helix</keyword>
<dbReference type="Proteomes" id="UP000199659">
    <property type="component" value="Unassembled WGS sequence"/>
</dbReference>
<dbReference type="STRING" id="37658.SAMN05661086_01803"/>
<gene>
    <name evidence="2" type="ORF">SAMN05661086_01803</name>
</gene>
<keyword evidence="1" id="KW-0472">Membrane</keyword>
<name>A0A1I6JNE4_9FIRM</name>
<evidence type="ECO:0000256" key="1">
    <source>
        <dbReference type="SAM" id="Phobius"/>
    </source>
</evidence>
<reference evidence="2 3" key="1">
    <citation type="submission" date="2016-10" db="EMBL/GenBank/DDBJ databases">
        <authorList>
            <person name="de Groot N.N."/>
        </authorList>
    </citation>
    <scope>NUCLEOTIDE SEQUENCE [LARGE SCALE GENOMIC DNA]</scope>
    <source>
        <strain evidence="2 3">743A</strain>
    </source>
</reference>
<accession>A0A1I6JNE4</accession>
<dbReference type="NCBIfam" id="TIGR04223">
    <property type="entry name" value="quorum_AgrD"/>
    <property type="match status" value="1"/>
</dbReference>
<evidence type="ECO:0000313" key="3">
    <source>
        <dbReference type="Proteomes" id="UP000199659"/>
    </source>
</evidence>
<dbReference type="OrthoDB" id="1779469at2"/>
<proteinExistence type="predicted"/>
<dbReference type="InterPro" id="IPR009229">
    <property type="entry name" value="AgrD"/>
</dbReference>
<protein>
    <submittedName>
        <fullName evidence="2">Cyclic lactone autoinducer peptide</fullName>
    </submittedName>
</protein>
<keyword evidence="1" id="KW-0812">Transmembrane</keyword>
<keyword evidence="3" id="KW-1185">Reference proteome</keyword>
<evidence type="ECO:0000313" key="2">
    <source>
        <dbReference type="EMBL" id="SFR80496.1"/>
    </source>
</evidence>
<feature type="transmembrane region" description="Helical" evidence="1">
    <location>
        <begin position="62"/>
        <end position="83"/>
    </location>
</feature>
<sequence length="97" mass="11344">MKSITFFRPIITCKRCGYNSMLYCFIVNKKLCKVGILLTCLIQKKIIVCEVMQMRKGFLEASAVFGIFITRYVVNVSCFWLIYQEKLPANAKKLRKF</sequence>
<dbReference type="EMBL" id="FOYZ01000006">
    <property type="protein sequence ID" value="SFR80496.1"/>
    <property type="molecule type" value="Genomic_DNA"/>
</dbReference>
<organism evidence="2 3">
    <name type="scientific">Anaeromicropila populeti</name>
    <dbReference type="NCBI Taxonomy" id="37658"/>
    <lineage>
        <taxon>Bacteria</taxon>
        <taxon>Bacillati</taxon>
        <taxon>Bacillota</taxon>
        <taxon>Clostridia</taxon>
        <taxon>Lachnospirales</taxon>
        <taxon>Lachnospiraceae</taxon>
        <taxon>Anaeromicropila</taxon>
    </lineage>
</organism>